<evidence type="ECO:0000256" key="12">
    <source>
        <dbReference type="ARBA" id="ARBA00023235"/>
    </source>
</evidence>
<evidence type="ECO:0000256" key="9">
    <source>
        <dbReference type="ARBA" id="ARBA00022481"/>
    </source>
</evidence>
<comment type="catalytic activity">
    <reaction evidence="1">
        <text>dihydroxyacetone phosphate = methylglyoxal + phosphate</text>
        <dbReference type="Rhea" id="RHEA:17937"/>
        <dbReference type="ChEBI" id="CHEBI:17158"/>
        <dbReference type="ChEBI" id="CHEBI:43474"/>
        <dbReference type="ChEBI" id="CHEBI:57642"/>
        <dbReference type="EC" id="4.2.3.3"/>
    </reaction>
</comment>
<keyword evidence="12 13" id="KW-0413">Isomerase</keyword>
<dbReference type="GO" id="GO:0005829">
    <property type="term" value="C:cytosol"/>
    <property type="evidence" value="ECO:0007669"/>
    <property type="project" value="TreeGrafter"/>
</dbReference>
<dbReference type="GO" id="GO:0004807">
    <property type="term" value="F:triose-phosphate isomerase activity"/>
    <property type="evidence" value="ECO:0007669"/>
    <property type="project" value="UniProtKB-EC"/>
</dbReference>
<dbReference type="UniPathway" id="UPA00109">
    <property type="reaction ID" value="UER00189"/>
</dbReference>
<proteinExistence type="inferred from homology"/>
<evidence type="ECO:0000256" key="3">
    <source>
        <dbReference type="ARBA" id="ARBA00004104"/>
    </source>
</evidence>
<keyword evidence="8 13" id="KW-0312">Gluconeogenesis</keyword>
<dbReference type="Pfam" id="PF00121">
    <property type="entry name" value="TIM"/>
    <property type="match status" value="1"/>
</dbReference>
<evidence type="ECO:0000256" key="7">
    <source>
        <dbReference type="ARBA" id="ARBA00019397"/>
    </source>
</evidence>
<comment type="function">
    <text evidence="2">Triosephosphate isomerase is an extremely efficient metabolic enzyme that catalyzes the interconversion between dihydroxyacetone phosphate (DHAP) and D-glyceraldehyde-3-phosphate (G3P) in glycolysis and gluconeogenesis.</text>
</comment>
<keyword evidence="10" id="KW-0944">Nitration</keyword>
<dbReference type="SUPFAM" id="SSF51351">
    <property type="entry name" value="Triosephosphate isomerase (TIM)"/>
    <property type="match status" value="1"/>
</dbReference>
<comment type="pathway">
    <text evidence="13">Carbohydrate biosynthesis; gluconeogenesis.</text>
</comment>
<evidence type="ECO:0000256" key="13">
    <source>
        <dbReference type="RuleBase" id="RU363013"/>
    </source>
</evidence>
<dbReference type="GO" id="GO:0006096">
    <property type="term" value="P:glycolytic process"/>
    <property type="evidence" value="ECO:0007669"/>
    <property type="project" value="UniProtKB-UniPathway"/>
</dbReference>
<organism evidence="14 15">
    <name type="scientific">Piliocolobus tephrosceles</name>
    <name type="common">Ugandan red Colobus</name>
    <dbReference type="NCBI Taxonomy" id="591936"/>
    <lineage>
        <taxon>Eukaryota</taxon>
        <taxon>Metazoa</taxon>
        <taxon>Chordata</taxon>
        <taxon>Craniata</taxon>
        <taxon>Vertebrata</taxon>
        <taxon>Euteleostomi</taxon>
        <taxon>Mammalia</taxon>
        <taxon>Eutheria</taxon>
        <taxon>Euarchontoglires</taxon>
        <taxon>Primates</taxon>
        <taxon>Haplorrhini</taxon>
        <taxon>Catarrhini</taxon>
        <taxon>Cercopithecidae</taxon>
        <taxon>Colobinae</taxon>
        <taxon>Piliocolobus</taxon>
    </lineage>
</organism>
<dbReference type="InterPro" id="IPR035990">
    <property type="entry name" value="TIM_sf"/>
</dbReference>
<dbReference type="EC" id="5.3.1.1" evidence="13"/>
<reference evidence="14" key="1">
    <citation type="submission" date="2025-08" db="UniProtKB">
        <authorList>
            <consortium name="Ensembl"/>
        </authorList>
    </citation>
    <scope>IDENTIFICATION</scope>
</reference>
<evidence type="ECO:0000256" key="1">
    <source>
        <dbReference type="ARBA" id="ARBA00000726"/>
    </source>
</evidence>
<evidence type="ECO:0000256" key="10">
    <source>
        <dbReference type="ARBA" id="ARBA00023074"/>
    </source>
</evidence>
<evidence type="ECO:0000256" key="4">
    <source>
        <dbReference type="ARBA" id="ARBA00004680"/>
    </source>
</evidence>
<evidence type="ECO:0000256" key="2">
    <source>
        <dbReference type="ARBA" id="ARBA00002041"/>
    </source>
</evidence>
<comment type="function">
    <text evidence="3">It is also responsible for the non-negligible production of methylglyoxal a reactive cytotoxic side-product that modifies and can alter proteins, DNA and lipids.</text>
</comment>
<dbReference type="GO" id="GO:0046166">
    <property type="term" value="P:glyceraldehyde-3-phosphate biosynthetic process"/>
    <property type="evidence" value="ECO:0007669"/>
    <property type="project" value="TreeGrafter"/>
</dbReference>
<protein>
    <recommendedName>
        <fullName evidence="7 13">Triosephosphate isomerase</fullName>
        <ecNumber evidence="13">5.3.1.1</ecNumber>
    </recommendedName>
</protein>
<dbReference type="PANTHER" id="PTHR21139:SF2">
    <property type="entry name" value="TRIOSEPHOSPHATE ISOMERASE"/>
    <property type="match status" value="1"/>
</dbReference>
<keyword evidence="11 13" id="KW-0324">Glycolysis</keyword>
<comment type="similarity">
    <text evidence="5 13">Belongs to the triosephosphate isomerase family.</text>
</comment>
<dbReference type="GO" id="GO:0006094">
    <property type="term" value="P:gluconeogenesis"/>
    <property type="evidence" value="ECO:0007669"/>
    <property type="project" value="UniProtKB-UniPathway"/>
</dbReference>
<dbReference type="GO" id="GO:0008929">
    <property type="term" value="F:methylglyoxal synthase activity"/>
    <property type="evidence" value="ECO:0007669"/>
    <property type="project" value="UniProtKB-EC"/>
</dbReference>
<dbReference type="UniPathway" id="UPA00138"/>
<dbReference type="InterPro" id="IPR013785">
    <property type="entry name" value="Aldolase_TIM"/>
</dbReference>
<dbReference type="InterPro" id="IPR000652">
    <property type="entry name" value="Triosephosphate_isomerase"/>
</dbReference>
<dbReference type="CDD" id="cd00311">
    <property type="entry name" value="TIM"/>
    <property type="match status" value="1"/>
</dbReference>
<dbReference type="AlphaFoldDB" id="A0A8C9GZ02"/>
<comment type="pathway">
    <text evidence="4 13">Carbohydrate degradation; glycolysis; D-glyceraldehyde 3-phosphate from glycerone phosphate: step 1/1.</text>
</comment>
<evidence type="ECO:0000256" key="8">
    <source>
        <dbReference type="ARBA" id="ARBA00022432"/>
    </source>
</evidence>
<evidence type="ECO:0000313" key="15">
    <source>
        <dbReference type="Proteomes" id="UP000694416"/>
    </source>
</evidence>
<dbReference type="PROSITE" id="PS51440">
    <property type="entry name" value="TIM_2"/>
    <property type="match status" value="1"/>
</dbReference>
<comment type="catalytic activity">
    <reaction evidence="13">
        <text>D-glyceraldehyde 3-phosphate = dihydroxyacetone phosphate</text>
        <dbReference type="Rhea" id="RHEA:18585"/>
        <dbReference type="ChEBI" id="CHEBI:57642"/>
        <dbReference type="ChEBI" id="CHEBI:59776"/>
        <dbReference type="EC" id="5.3.1.1"/>
    </reaction>
</comment>
<dbReference type="GO" id="GO:0019563">
    <property type="term" value="P:glycerol catabolic process"/>
    <property type="evidence" value="ECO:0007669"/>
    <property type="project" value="TreeGrafter"/>
</dbReference>
<dbReference type="Proteomes" id="UP000694416">
    <property type="component" value="Unplaced"/>
</dbReference>
<evidence type="ECO:0000256" key="5">
    <source>
        <dbReference type="ARBA" id="ARBA00007422"/>
    </source>
</evidence>
<dbReference type="Ensembl" id="ENSPTET00000019655.1">
    <property type="protein sequence ID" value="ENSPTEP00000013072.1"/>
    <property type="gene ID" value="ENSPTEG00000014677.1"/>
</dbReference>
<keyword evidence="15" id="KW-1185">Reference proteome</keyword>
<dbReference type="Gene3D" id="3.20.20.70">
    <property type="entry name" value="Aldolase class I"/>
    <property type="match status" value="1"/>
</dbReference>
<name>A0A8C9GZ02_9PRIM</name>
<evidence type="ECO:0000256" key="6">
    <source>
        <dbReference type="ARBA" id="ARBA00011738"/>
    </source>
</evidence>
<comment type="subunit">
    <text evidence="6">Homodimer.</text>
</comment>
<keyword evidence="9" id="KW-0488">Methylation</keyword>
<reference evidence="14" key="2">
    <citation type="submission" date="2025-09" db="UniProtKB">
        <authorList>
            <consortium name="Ensembl"/>
        </authorList>
    </citation>
    <scope>IDENTIFICATION</scope>
</reference>
<sequence length="240" mass="27374">MDQNDIQQDQKEQEYIYGDENSNHSNNNNLPCGGGDNMISCRKKKKNKIIIANWKCYLLKEEAYKIIDDLTKIKYSSNIDVILSTNLLFIPYLLEKIKSNNSKIHACSQDVSLVNDLGAFTGETPAHLIYNFGSTYTIIGHSERKRGFYNYKETFDQTILKVINAINSGLKVILCVGDDYMNENFRILPNKFRDLLSLIKRKVPKNQMNNIMFALEPTFAVGTGNPLSTSILNNCYFGML</sequence>
<evidence type="ECO:0000256" key="11">
    <source>
        <dbReference type="ARBA" id="ARBA00023152"/>
    </source>
</evidence>
<dbReference type="PANTHER" id="PTHR21139">
    <property type="entry name" value="TRIOSEPHOSPHATE ISOMERASE"/>
    <property type="match status" value="1"/>
</dbReference>
<accession>A0A8C9GZ02</accession>
<evidence type="ECO:0000313" key="14">
    <source>
        <dbReference type="Ensembl" id="ENSPTEP00000013072.1"/>
    </source>
</evidence>